<keyword evidence="3" id="KW-0597">Phosphoprotein</keyword>
<dbReference type="GO" id="GO:0009252">
    <property type="term" value="P:peptidoglycan biosynthetic process"/>
    <property type="evidence" value="ECO:0007669"/>
    <property type="project" value="TreeGrafter"/>
</dbReference>
<feature type="domain" description="Alpha-D-phosphohexomutase alpha/beta/alpha" evidence="10">
    <location>
        <begin position="291"/>
        <end position="377"/>
    </location>
</feature>
<dbReference type="PANTHER" id="PTHR42946:SF1">
    <property type="entry name" value="PHOSPHOGLUCOMUTASE (ALPHA-D-GLUCOSE-1,6-BISPHOSPHATE-DEPENDENT)"/>
    <property type="match status" value="1"/>
</dbReference>
<sequence length="478" mass="53012">MLSSLNIIEQSKIQFGTSGARGLVSDFSIESCAAFTHSFIKYVSKNFNFTQIAIAIDNRPSSEFIAKACIEAIKNQGINPIYYGVLPTPALAYTAMNANIPCIMVTGSHIPFDRNGLKFYRPDGEITKSDEQEILHTDVKFKTPSNVESLLEPDASAALQYIERYISLFEPNFLAGKRIGIYEHSSAGRDIYSVILKKLGAEIISLGRSNEFVPIDTEAVSEEDKIKAKNWSRQYQLDAIFSTDGDGDRPLVADENGEWLRGDILGLLCSIEMDIEALAIPVSCNTIITSHNNFKCVKQTKIGSPYVIEEFKNLANIYQKVAGFEANGGFLLGTNITIRGKKLSALPTRDAVLPFLMLLSAAKEKNISQLVKDLPQRITFSDRIQNFSTEKSKSIIKNAQDNPMLLLRSLDFKDVRVSDLNTVDGLRITLSNGHIIHLRPSGNAPELRCYAEADDIETARSLVEQTLGRIKNFPNTLI</sequence>
<dbReference type="Gene3D" id="3.40.120.10">
    <property type="entry name" value="Alpha-D-Glucose-1,6-Bisphosphate, subunit A, domain 3"/>
    <property type="match status" value="3"/>
</dbReference>
<organism evidence="11">
    <name type="scientific">Providencia stuartii</name>
    <dbReference type="NCBI Taxonomy" id="588"/>
    <lineage>
        <taxon>Bacteria</taxon>
        <taxon>Pseudomonadati</taxon>
        <taxon>Pseudomonadota</taxon>
        <taxon>Gammaproteobacteria</taxon>
        <taxon>Enterobacterales</taxon>
        <taxon>Morganellaceae</taxon>
        <taxon>Providencia</taxon>
    </lineage>
</organism>
<accession>H9XTQ4</accession>
<dbReference type="SUPFAM" id="SSF55957">
    <property type="entry name" value="Phosphoglucomutase, C-terminal domain"/>
    <property type="match status" value="1"/>
</dbReference>
<dbReference type="InterPro" id="IPR005843">
    <property type="entry name" value="A-D-PHexomutase_C"/>
</dbReference>
<gene>
    <name evidence="11" type="primary">manB</name>
</gene>
<dbReference type="GO" id="GO:0005829">
    <property type="term" value="C:cytosol"/>
    <property type="evidence" value="ECO:0007669"/>
    <property type="project" value="TreeGrafter"/>
</dbReference>
<evidence type="ECO:0000256" key="1">
    <source>
        <dbReference type="ARBA" id="ARBA00001946"/>
    </source>
</evidence>
<feature type="domain" description="Alpha-D-phosphohexomutase alpha/beta/alpha" evidence="8">
    <location>
        <begin position="13"/>
        <end position="135"/>
    </location>
</feature>
<keyword evidence="5" id="KW-0460">Magnesium</keyword>
<dbReference type="InterPro" id="IPR050060">
    <property type="entry name" value="Phosphoglucosamine_mutase"/>
</dbReference>
<dbReference type="GO" id="GO:0046872">
    <property type="term" value="F:metal ion binding"/>
    <property type="evidence" value="ECO:0007669"/>
    <property type="project" value="UniProtKB-KW"/>
</dbReference>
<keyword evidence="4" id="KW-0479">Metal-binding</keyword>
<feature type="domain" description="Alpha-D-phosphohexomutase C-terminal" evidence="7">
    <location>
        <begin position="422"/>
        <end position="465"/>
    </location>
</feature>
<dbReference type="InterPro" id="IPR005844">
    <property type="entry name" value="A-D-PHexomutase_a/b/a-I"/>
</dbReference>
<name>H9XTQ4_PROST</name>
<comment type="cofactor">
    <cofactor evidence="1">
        <name>Mg(2+)</name>
        <dbReference type="ChEBI" id="CHEBI:18420"/>
    </cofactor>
</comment>
<comment type="similarity">
    <text evidence="2">Belongs to the phosphohexose mutase family.</text>
</comment>
<dbReference type="GO" id="GO:0006048">
    <property type="term" value="P:UDP-N-acetylglucosamine biosynthetic process"/>
    <property type="evidence" value="ECO:0007669"/>
    <property type="project" value="TreeGrafter"/>
</dbReference>
<evidence type="ECO:0000259" key="9">
    <source>
        <dbReference type="Pfam" id="PF02879"/>
    </source>
</evidence>
<evidence type="ECO:0000313" key="11">
    <source>
        <dbReference type="EMBL" id="AFH02800.1"/>
    </source>
</evidence>
<dbReference type="InterPro" id="IPR016055">
    <property type="entry name" value="A-D-PHexomutase_a/b/a-I/II/III"/>
</dbReference>
<dbReference type="Gene3D" id="3.30.310.50">
    <property type="entry name" value="Alpha-D-phosphohexomutase, C-terminal domain"/>
    <property type="match status" value="1"/>
</dbReference>
<dbReference type="EMBL" id="JN097784">
    <property type="protein sequence ID" value="AFH02800.1"/>
    <property type="molecule type" value="Genomic_DNA"/>
</dbReference>
<reference evidence="11" key="1">
    <citation type="journal article" date="2012" name="Microbiology">
        <title>Localization and molecular characterization of putative O antigen gene clusters of Providencia species.</title>
        <authorList>
            <person name="Ovchinnikova O.G."/>
            <person name="Liu B."/>
            <person name="Guo D."/>
            <person name="Kocharova N.A."/>
            <person name="Shashkov A.S."/>
            <person name="Chen M."/>
            <person name="Feng L."/>
            <person name="Rozalski A."/>
            <person name="Knirel Y.A."/>
            <person name="Wang L."/>
        </authorList>
    </citation>
    <scope>NUCLEOTIDE SEQUENCE</scope>
</reference>
<dbReference type="InterPro" id="IPR005845">
    <property type="entry name" value="A-D-PHexomutase_a/b/a-II"/>
</dbReference>
<evidence type="ECO:0000256" key="5">
    <source>
        <dbReference type="ARBA" id="ARBA00022842"/>
    </source>
</evidence>
<dbReference type="Pfam" id="PF02879">
    <property type="entry name" value="PGM_PMM_II"/>
    <property type="match status" value="1"/>
</dbReference>
<dbReference type="RefSeq" id="WP_318560087.1">
    <property type="nucleotide sequence ID" value="NZ_BRVJ01000037.1"/>
</dbReference>
<dbReference type="GO" id="GO:0008966">
    <property type="term" value="F:phosphoglucosamine mutase activity"/>
    <property type="evidence" value="ECO:0007669"/>
    <property type="project" value="TreeGrafter"/>
</dbReference>
<dbReference type="InterPro" id="IPR005846">
    <property type="entry name" value="A-D-PHexomutase_a/b/a-III"/>
</dbReference>
<feature type="domain" description="Alpha-D-phosphohexomutase alpha/beta/alpha" evidence="9">
    <location>
        <begin position="160"/>
        <end position="257"/>
    </location>
</feature>
<evidence type="ECO:0000256" key="3">
    <source>
        <dbReference type="ARBA" id="ARBA00022553"/>
    </source>
</evidence>
<evidence type="ECO:0000259" key="10">
    <source>
        <dbReference type="Pfam" id="PF02880"/>
    </source>
</evidence>
<keyword evidence="6" id="KW-0413">Isomerase</keyword>
<evidence type="ECO:0000259" key="8">
    <source>
        <dbReference type="Pfam" id="PF02878"/>
    </source>
</evidence>
<dbReference type="Pfam" id="PF02878">
    <property type="entry name" value="PGM_PMM_I"/>
    <property type="match status" value="1"/>
</dbReference>
<dbReference type="InterPro" id="IPR036900">
    <property type="entry name" value="A-D-PHexomutase_C_sf"/>
</dbReference>
<dbReference type="PANTHER" id="PTHR42946">
    <property type="entry name" value="PHOSPHOHEXOSE MUTASE"/>
    <property type="match status" value="1"/>
</dbReference>
<dbReference type="GO" id="GO:0005975">
    <property type="term" value="P:carbohydrate metabolic process"/>
    <property type="evidence" value="ECO:0007669"/>
    <property type="project" value="InterPro"/>
</dbReference>
<evidence type="ECO:0000259" key="7">
    <source>
        <dbReference type="Pfam" id="PF00408"/>
    </source>
</evidence>
<dbReference type="AlphaFoldDB" id="H9XTQ4"/>
<dbReference type="Pfam" id="PF02880">
    <property type="entry name" value="PGM_PMM_III"/>
    <property type="match status" value="1"/>
</dbReference>
<dbReference type="GO" id="GO:0004615">
    <property type="term" value="F:phosphomannomutase activity"/>
    <property type="evidence" value="ECO:0007669"/>
    <property type="project" value="TreeGrafter"/>
</dbReference>
<dbReference type="CDD" id="cd03088">
    <property type="entry name" value="ManB"/>
    <property type="match status" value="1"/>
</dbReference>
<dbReference type="SUPFAM" id="SSF53738">
    <property type="entry name" value="Phosphoglucomutase, first 3 domains"/>
    <property type="match status" value="3"/>
</dbReference>
<evidence type="ECO:0000256" key="6">
    <source>
        <dbReference type="ARBA" id="ARBA00023235"/>
    </source>
</evidence>
<dbReference type="Pfam" id="PF00408">
    <property type="entry name" value="PGM_PMM_IV"/>
    <property type="match status" value="1"/>
</dbReference>
<protein>
    <submittedName>
        <fullName evidence="11">Phosphomannomutase</fullName>
    </submittedName>
</protein>
<evidence type="ECO:0000256" key="4">
    <source>
        <dbReference type="ARBA" id="ARBA00022723"/>
    </source>
</evidence>
<proteinExistence type="inferred from homology"/>
<evidence type="ECO:0000256" key="2">
    <source>
        <dbReference type="ARBA" id="ARBA00010231"/>
    </source>
</evidence>